<reference evidence="3 5" key="3">
    <citation type="journal article" date="2021" name="BMC Genomics">
        <title>Genome-resolved metagenome and metatranscriptome analyses of thermophilic composting reveal key bacterial players and their metabolic interactions.</title>
        <authorList>
            <person name="Braga L.P.P."/>
            <person name="Pereira R.V."/>
            <person name="Martins L.F."/>
            <person name="Moura L.M.S."/>
            <person name="Sanchez F.B."/>
            <person name="Patane J.S.L."/>
            <person name="da Silva A.M."/>
            <person name="Setubal J.C."/>
        </authorList>
    </citation>
    <scope>NUCLEOTIDE SEQUENCE [LARGE SCALE GENOMIC DNA]</scope>
    <source>
        <strain evidence="3">ZC4RG45</strain>
    </source>
</reference>
<gene>
    <name evidence="3" type="ORF">DIU77_001820</name>
    <name evidence="4" type="ORF">DIU77_13115</name>
</gene>
<accession>A0A2W4J7U3</accession>
<dbReference type="GO" id="GO:0043190">
    <property type="term" value="C:ATP-binding cassette (ABC) transporter complex"/>
    <property type="evidence" value="ECO:0007669"/>
    <property type="project" value="InterPro"/>
</dbReference>
<dbReference type="EMBL" id="QGUI02000010">
    <property type="protein sequence ID" value="MFO7190968.1"/>
    <property type="molecule type" value="Genomic_DNA"/>
</dbReference>
<dbReference type="Pfam" id="PF00496">
    <property type="entry name" value="SBP_bac_5"/>
    <property type="match status" value="1"/>
</dbReference>
<reference evidence="4" key="2">
    <citation type="submission" date="2018-05" db="EMBL/GenBank/DDBJ databases">
        <authorList>
            <person name="Lanie J.A."/>
            <person name="Ng W.-L."/>
            <person name="Kazmierczak K.M."/>
            <person name="Andrzejewski T.M."/>
            <person name="Davidsen T.M."/>
            <person name="Wayne K.J."/>
            <person name="Tettelin H."/>
            <person name="Glass J.I."/>
            <person name="Rusch D."/>
            <person name="Podicherti R."/>
            <person name="Tsui H.-C.T."/>
            <person name="Winkler M.E."/>
        </authorList>
    </citation>
    <scope>NUCLEOTIDE SEQUENCE</scope>
    <source>
        <strain evidence="4">ZC4RG45</strain>
    </source>
</reference>
<feature type="chain" id="PRO_5016126324" evidence="1">
    <location>
        <begin position="28"/>
        <end position="505"/>
    </location>
</feature>
<dbReference type="Gene3D" id="3.40.190.10">
    <property type="entry name" value="Periplasmic binding protein-like II"/>
    <property type="match status" value="1"/>
</dbReference>
<dbReference type="AlphaFoldDB" id="A0A2W4J7U3"/>
<dbReference type="SUPFAM" id="SSF53850">
    <property type="entry name" value="Periplasmic binding protein-like II"/>
    <property type="match status" value="1"/>
</dbReference>
<feature type="domain" description="Solute-binding protein family 5" evidence="2">
    <location>
        <begin position="84"/>
        <end position="427"/>
    </location>
</feature>
<dbReference type="GO" id="GO:1904680">
    <property type="term" value="F:peptide transmembrane transporter activity"/>
    <property type="evidence" value="ECO:0007669"/>
    <property type="project" value="TreeGrafter"/>
</dbReference>
<comment type="caution">
    <text evidence="4">The sequence shown here is derived from an EMBL/GenBank/DDBJ whole genome shotgun (WGS) entry which is preliminary data.</text>
</comment>
<name>A0A2W4J7U3_9PSEU</name>
<dbReference type="PROSITE" id="PS51257">
    <property type="entry name" value="PROKAR_LIPOPROTEIN"/>
    <property type="match status" value="1"/>
</dbReference>
<reference evidence="3" key="1">
    <citation type="submission" date="2018-05" db="EMBL/GenBank/DDBJ databases">
        <authorList>
            <person name="Moura L."/>
            <person name="Setubal J.C."/>
        </authorList>
    </citation>
    <scope>NUCLEOTIDE SEQUENCE</scope>
    <source>
        <strain evidence="3">ZC4RG45</strain>
    </source>
</reference>
<dbReference type="PANTHER" id="PTHR30290">
    <property type="entry name" value="PERIPLASMIC BINDING COMPONENT OF ABC TRANSPORTER"/>
    <property type="match status" value="1"/>
</dbReference>
<proteinExistence type="predicted"/>
<dbReference type="EMBL" id="QGUI01000522">
    <property type="protein sequence ID" value="PZM94994.1"/>
    <property type="molecule type" value="Genomic_DNA"/>
</dbReference>
<evidence type="ECO:0000256" key="1">
    <source>
        <dbReference type="SAM" id="SignalP"/>
    </source>
</evidence>
<evidence type="ECO:0000313" key="3">
    <source>
        <dbReference type="EMBL" id="MFO7190968.1"/>
    </source>
</evidence>
<dbReference type="Proteomes" id="UP000249324">
    <property type="component" value="Unassembled WGS sequence"/>
</dbReference>
<evidence type="ECO:0000313" key="4">
    <source>
        <dbReference type="EMBL" id="PZM94994.1"/>
    </source>
</evidence>
<dbReference type="InterPro" id="IPR039424">
    <property type="entry name" value="SBP_5"/>
</dbReference>
<organism evidence="4">
    <name type="scientific">Thermocrispum agreste</name>
    <dbReference type="NCBI Taxonomy" id="37925"/>
    <lineage>
        <taxon>Bacteria</taxon>
        <taxon>Bacillati</taxon>
        <taxon>Actinomycetota</taxon>
        <taxon>Actinomycetes</taxon>
        <taxon>Pseudonocardiales</taxon>
        <taxon>Pseudonocardiaceae</taxon>
        <taxon>Thermocrispum</taxon>
    </lineage>
</organism>
<protein>
    <submittedName>
        <fullName evidence="3">ABC transporter substrate-binding protein</fullName>
    </submittedName>
</protein>
<evidence type="ECO:0000259" key="2">
    <source>
        <dbReference type="Pfam" id="PF00496"/>
    </source>
</evidence>
<keyword evidence="1" id="KW-0732">Signal</keyword>
<dbReference type="PIRSF" id="PIRSF002741">
    <property type="entry name" value="MppA"/>
    <property type="match status" value="1"/>
</dbReference>
<reference evidence="3" key="4">
    <citation type="submission" date="2023-08" db="EMBL/GenBank/DDBJ databases">
        <authorList>
            <person name="Guima S.E.S."/>
            <person name="Martins L.F."/>
            <person name="Silva A.M."/>
            <person name="Setubal J.C."/>
        </authorList>
    </citation>
    <scope>NUCLEOTIDE SEQUENCE</scope>
    <source>
        <strain evidence="3">ZC4RG45</strain>
    </source>
</reference>
<sequence>MRRSTIRALAASAVLALVAGCGGTSTGADSPAGDVKPGQGQVVRWGTSTIPTSLDPATAGDAVQYVYLGLIYDSLVDADYDGTLHPQLATEWKLSEDGKTVDFTLREGVTFQDGTPFTADAVVASIEHFKSPESLLAGSLALIESVEAVDDLHVRFKTNRPAGDLPNLMAGFAGMIVSPKSLKAGNTSTKPVGAGPFTVSKVTDAKITFEYWDGYWAADEIVPRGVEVGVFTDDAARLNAVKSGEIHAAIIRPNQLAEAEAAGLKTYEEPAATAYGLAINADHPVLGKPEVRKAISNAIDRERISKFLLDGKCTVSAQPYPKEHIAHDDSIDEAPYVAYDPDKARAAIRQAAPNGLSVTILTPNVSAYQRLSEVLQEQLGKVGITAKIEAIDYADLLARKRAGDYDLIVTLFTASAPDVSTWAEQNYAVKAGSGKFIDPRIPDLITGSRRSADPETRAKAFGQITRVALEAGTNQVVVCLPSHTFTSVAGATGFAVNDPRRMNVP</sequence>
<evidence type="ECO:0000313" key="5">
    <source>
        <dbReference type="Proteomes" id="UP000249324"/>
    </source>
</evidence>
<dbReference type="Gene3D" id="3.10.105.10">
    <property type="entry name" value="Dipeptide-binding Protein, Domain 3"/>
    <property type="match status" value="1"/>
</dbReference>
<dbReference type="InterPro" id="IPR030678">
    <property type="entry name" value="Peptide/Ni-bd"/>
</dbReference>
<dbReference type="GO" id="GO:0042597">
    <property type="term" value="C:periplasmic space"/>
    <property type="evidence" value="ECO:0007669"/>
    <property type="project" value="UniProtKB-ARBA"/>
</dbReference>
<feature type="signal peptide" evidence="1">
    <location>
        <begin position="1"/>
        <end position="27"/>
    </location>
</feature>
<dbReference type="InterPro" id="IPR000914">
    <property type="entry name" value="SBP_5_dom"/>
</dbReference>
<dbReference type="GO" id="GO:0015833">
    <property type="term" value="P:peptide transport"/>
    <property type="evidence" value="ECO:0007669"/>
    <property type="project" value="TreeGrafter"/>
</dbReference>